<dbReference type="AlphaFoldDB" id="A0A6B8W630"/>
<sequence length="711" mass="76361">MTTSTKAPPNAPTTGKLPGHRVFTYALGDVANNLSFMMTSMFLTMYMTEIAGLSAGVAGAIYGITKVWAGVADLIAGQSVDRANTRWGRLRPWILFGSTPLAVVFVLLFSTPAGMSGAATVAWIFLFDAAFQLAYSFVNIPYGSLSAAMTQDPVDRSRLSGARSIASATTGVLLSAVVAPQFQDTTADNVRLKFTITCLILGAVAVALYMICFANAREVVPRSPGKISFRATFAMLRQNRPLLILSLGAFFLLAALFTMNAVGLYYARYVLGNAAWFTYLMLANTVGTISIATLVPTLTVRMGKRNGYLACAVVAVLGYVLIFFIPSGNLAIAIVAWLLLGIGTGGTNALMFSMQADTVDYGEWKAGIRSEGGSYSILSFIRKVGQGVGGWLGLAVMGAMGYVAMSPEQTDQALQGIRISAGLIPAVLAILALLVIIAYPLDAKLHSQVVSDLNERRTQNSVAETKDVDVDRVRVEAIGDGRNTLLRRAGDVNPPILTVFGQRGSGASDIAPMLAKELNVPYIGQKFSSEELAQVNPSDLISDSGFDRWLRTVSYSGSQNTDLAAATEISANRRMAAENTRYVIAAVDQGGVVLGRNGALVLGKVVGAMHVRLIAPLGKRIERVMDKTGLSPSEAAEQCRAEDRIRAEMSQALYRWDPNGDESYDLVINTGSMTYPQVVELIVDMYQRKYPEHRSLPGHRFQETPGDDATN</sequence>
<feature type="transmembrane region" description="Helical" evidence="1">
    <location>
        <begin position="417"/>
        <end position="439"/>
    </location>
</feature>
<organism evidence="2 3">
    <name type="scientific">Corynebacterium comes</name>
    <dbReference type="NCBI Taxonomy" id="2675218"/>
    <lineage>
        <taxon>Bacteria</taxon>
        <taxon>Bacillati</taxon>
        <taxon>Actinomycetota</taxon>
        <taxon>Actinomycetes</taxon>
        <taxon>Mycobacteriales</taxon>
        <taxon>Corynebacteriaceae</taxon>
        <taxon>Corynebacterium</taxon>
    </lineage>
</organism>
<dbReference type="PANTHER" id="PTHR11328">
    <property type="entry name" value="MAJOR FACILITATOR SUPERFAMILY DOMAIN-CONTAINING PROTEIN"/>
    <property type="match status" value="1"/>
</dbReference>
<feature type="transmembrane region" description="Helical" evidence="1">
    <location>
        <begin position="388"/>
        <end position="405"/>
    </location>
</feature>
<feature type="transmembrane region" description="Helical" evidence="1">
    <location>
        <begin position="331"/>
        <end position="352"/>
    </location>
</feature>
<dbReference type="NCBIfam" id="TIGR00792">
    <property type="entry name" value="gph"/>
    <property type="match status" value="1"/>
</dbReference>
<dbReference type="Gene3D" id="1.20.1250.20">
    <property type="entry name" value="MFS general substrate transporter like domains"/>
    <property type="match status" value="2"/>
</dbReference>
<name>A0A6B8W630_9CORY</name>
<feature type="transmembrane region" description="Helical" evidence="1">
    <location>
        <begin position="194"/>
        <end position="216"/>
    </location>
</feature>
<feature type="transmembrane region" description="Helical" evidence="1">
    <location>
        <begin position="121"/>
        <end position="140"/>
    </location>
</feature>
<keyword evidence="1" id="KW-0472">Membrane</keyword>
<dbReference type="Pfam" id="PF13347">
    <property type="entry name" value="MFS_2"/>
    <property type="match status" value="1"/>
</dbReference>
<keyword evidence="1" id="KW-0812">Transmembrane</keyword>
<dbReference type="SUPFAM" id="SSF52540">
    <property type="entry name" value="P-loop containing nucleoside triphosphate hydrolases"/>
    <property type="match status" value="1"/>
</dbReference>
<dbReference type="InterPro" id="IPR036259">
    <property type="entry name" value="MFS_trans_sf"/>
</dbReference>
<protein>
    <submittedName>
        <fullName evidence="2">Glucuronide carrier protein</fullName>
    </submittedName>
</protein>
<gene>
    <name evidence="2" type="primary">uidB</name>
    <name evidence="2" type="ORF">CETAM_10730</name>
</gene>
<evidence type="ECO:0000256" key="1">
    <source>
        <dbReference type="SAM" id="Phobius"/>
    </source>
</evidence>
<proteinExistence type="predicted"/>
<feature type="transmembrane region" description="Helical" evidence="1">
    <location>
        <begin position="50"/>
        <end position="69"/>
    </location>
</feature>
<dbReference type="InterPro" id="IPR027417">
    <property type="entry name" value="P-loop_NTPase"/>
</dbReference>
<dbReference type="Pfam" id="PF13189">
    <property type="entry name" value="Cytidylate_kin2"/>
    <property type="match status" value="1"/>
</dbReference>
<dbReference type="KEGG" id="ccoe:CETAM_10730"/>
<dbReference type="Proteomes" id="UP000425178">
    <property type="component" value="Chromosome"/>
</dbReference>
<accession>A0A6B8W630</accession>
<feature type="transmembrane region" description="Helical" evidence="1">
    <location>
        <begin position="161"/>
        <end position="182"/>
    </location>
</feature>
<dbReference type="Gene3D" id="3.40.50.300">
    <property type="entry name" value="P-loop containing nucleotide triphosphate hydrolases"/>
    <property type="match status" value="1"/>
</dbReference>
<feature type="transmembrane region" description="Helical" evidence="1">
    <location>
        <begin position="273"/>
        <end position="295"/>
    </location>
</feature>
<feature type="transmembrane region" description="Helical" evidence="1">
    <location>
        <begin position="90"/>
        <end position="109"/>
    </location>
</feature>
<dbReference type="GO" id="GO:0008643">
    <property type="term" value="P:carbohydrate transport"/>
    <property type="evidence" value="ECO:0007669"/>
    <property type="project" value="InterPro"/>
</dbReference>
<dbReference type="GO" id="GO:0006814">
    <property type="term" value="P:sodium ion transport"/>
    <property type="evidence" value="ECO:0007669"/>
    <property type="project" value="InterPro"/>
</dbReference>
<dbReference type="CDD" id="cd17332">
    <property type="entry name" value="MFS_MelB_like"/>
    <property type="match status" value="1"/>
</dbReference>
<dbReference type="EMBL" id="CP046453">
    <property type="protein sequence ID" value="QGU05390.1"/>
    <property type="molecule type" value="Genomic_DNA"/>
</dbReference>
<keyword evidence="3" id="KW-1185">Reference proteome</keyword>
<dbReference type="SUPFAM" id="SSF103473">
    <property type="entry name" value="MFS general substrate transporter"/>
    <property type="match status" value="1"/>
</dbReference>
<evidence type="ECO:0000313" key="3">
    <source>
        <dbReference type="Proteomes" id="UP000425178"/>
    </source>
</evidence>
<dbReference type="InterPro" id="IPR001927">
    <property type="entry name" value="Na/Gal_symport"/>
</dbReference>
<dbReference type="GO" id="GO:0015293">
    <property type="term" value="F:symporter activity"/>
    <property type="evidence" value="ECO:0007669"/>
    <property type="project" value="InterPro"/>
</dbReference>
<feature type="transmembrane region" description="Helical" evidence="1">
    <location>
        <begin position="307"/>
        <end position="325"/>
    </location>
</feature>
<keyword evidence="1" id="KW-1133">Transmembrane helix</keyword>
<dbReference type="PANTHER" id="PTHR11328:SF24">
    <property type="entry name" value="MAJOR FACILITATOR SUPERFAMILY (MFS) PROFILE DOMAIN-CONTAINING PROTEIN"/>
    <property type="match status" value="1"/>
</dbReference>
<dbReference type="RefSeq" id="WP_407923926.1">
    <property type="nucleotide sequence ID" value="NZ_CP046453.1"/>
</dbReference>
<reference evidence="2 3" key="1">
    <citation type="journal article" date="2021" name="Int. J. Syst. Evol. Microbiol.">
        <title>Classification of three corynebacterial strains isolated from a small paddock in North Rhine-Westphalia: proposal of &lt;i&gt;Corynebacterium kalinowskii&lt;/i&gt; sp. nov., &lt;i&gt;Corynebacterium comes&lt;/i&gt; sp. nov. and &lt;i&gt;Corynebacterium occultum&lt;/i&gt; sp. nov.</title>
        <authorList>
            <person name="Schaffert L."/>
            <person name="Ruwe M."/>
            <person name="Milse J."/>
            <person name="Hanuschka K."/>
            <person name="Ortseifen V."/>
            <person name="Droste J."/>
            <person name="Brandt D."/>
            <person name="Schl L."/>
            <person name="Kutter Y."/>
            <person name="Vinke S."/>
            <person name="Vieh P."/>
            <person name="Jacob L."/>
            <person name="L N.C."/>
            <person name="Schulte-Berndt E."/>
            <person name="Hain C."/>
            <person name="Linder M."/>
            <person name="Schmidt P."/>
            <person name="Wollenschl L."/>
            <person name="Luttermann T."/>
            <person name="Thieme E."/>
            <person name="Hassa J."/>
            <person name="Haak M."/>
            <person name="Wittchen M."/>
            <person name="Mentz A."/>
            <person name="Persicke M."/>
            <person name="Busche T."/>
            <person name="R C."/>
        </authorList>
    </citation>
    <scope>NUCLEOTIDE SEQUENCE [LARGE SCALE GENOMIC DNA]</scope>
    <source>
        <strain evidence="2 3">2019</strain>
    </source>
</reference>
<feature type="transmembrane region" description="Helical" evidence="1">
    <location>
        <begin position="242"/>
        <end position="267"/>
    </location>
</feature>
<evidence type="ECO:0000313" key="2">
    <source>
        <dbReference type="EMBL" id="QGU05390.1"/>
    </source>
</evidence>
<dbReference type="InterPro" id="IPR039672">
    <property type="entry name" value="MFS_2"/>
</dbReference>
<dbReference type="GO" id="GO:0005886">
    <property type="term" value="C:plasma membrane"/>
    <property type="evidence" value="ECO:0007669"/>
    <property type="project" value="TreeGrafter"/>
</dbReference>